<dbReference type="Proteomes" id="UP000254060">
    <property type="component" value="Unassembled WGS sequence"/>
</dbReference>
<dbReference type="SUPFAM" id="SSF51735">
    <property type="entry name" value="NAD(P)-binding Rossmann-fold domains"/>
    <property type="match status" value="1"/>
</dbReference>
<dbReference type="AlphaFoldDB" id="A0A377FVJ4"/>
<keyword evidence="4 8" id="KW-0560">Oxidoreductase</keyword>
<dbReference type="GO" id="GO:0008270">
    <property type="term" value="F:zinc ion binding"/>
    <property type="evidence" value="ECO:0007669"/>
    <property type="project" value="InterPro"/>
</dbReference>
<evidence type="ECO:0000313" key="9">
    <source>
        <dbReference type="Proteomes" id="UP000254060"/>
    </source>
</evidence>
<protein>
    <submittedName>
        <fullName evidence="8">Formaldehyde dismutase</fullName>
        <ecNumber evidence="8">1.2.98.1</ecNumber>
    </submittedName>
</protein>
<reference evidence="8 9" key="1">
    <citation type="submission" date="2018-06" db="EMBL/GenBank/DDBJ databases">
        <authorList>
            <consortium name="Pathogen Informatics"/>
            <person name="Doyle S."/>
        </authorList>
    </citation>
    <scope>NUCLEOTIDE SEQUENCE [LARGE SCALE GENOMIC DNA]</scope>
    <source>
        <strain evidence="8 9">NCTC13163</strain>
    </source>
</reference>
<dbReference type="InterPro" id="IPR013154">
    <property type="entry name" value="ADH-like_N"/>
</dbReference>
<dbReference type="STRING" id="1397694.GCA_000702585_02685"/>
<keyword evidence="2 5" id="KW-0479">Metal-binding</keyword>
<evidence type="ECO:0000256" key="5">
    <source>
        <dbReference type="RuleBase" id="RU361277"/>
    </source>
</evidence>
<evidence type="ECO:0000256" key="1">
    <source>
        <dbReference type="ARBA" id="ARBA00001947"/>
    </source>
</evidence>
<organism evidence="8 9">
    <name type="scientific">Exiguobacterium aurantiacum</name>
    <dbReference type="NCBI Taxonomy" id="33987"/>
    <lineage>
        <taxon>Bacteria</taxon>
        <taxon>Bacillati</taxon>
        <taxon>Bacillota</taxon>
        <taxon>Bacilli</taxon>
        <taxon>Bacillales</taxon>
        <taxon>Bacillales Family XII. Incertae Sedis</taxon>
        <taxon>Exiguobacterium</taxon>
    </lineage>
</organism>
<dbReference type="GO" id="GO:0047895">
    <property type="term" value="F:formaldehyde dismutase activity"/>
    <property type="evidence" value="ECO:0007669"/>
    <property type="project" value="UniProtKB-EC"/>
</dbReference>
<evidence type="ECO:0000256" key="2">
    <source>
        <dbReference type="ARBA" id="ARBA00022723"/>
    </source>
</evidence>
<dbReference type="SUPFAM" id="SSF50129">
    <property type="entry name" value="GroES-like"/>
    <property type="match status" value="1"/>
</dbReference>
<dbReference type="Pfam" id="PF08240">
    <property type="entry name" value="ADH_N"/>
    <property type="match status" value="1"/>
</dbReference>
<dbReference type="PANTHER" id="PTHR42813:SF2">
    <property type="entry name" value="DEHYDROGENASE, ZINC-CONTAINING, PUTATIVE (AFU_ORTHOLOGUE AFUA_2G02810)-RELATED"/>
    <property type="match status" value="1"/>
</dbReference>
<dbReference type="PANTHER" id="PTHR42813">
    <property type="entry name" value="ZINC-TYPE ALCOHOL DEHYDROGENASE-LIKE"/>
    <property type="match status" value="1"/>
</dbReference>
<accession>A0A377FVJ4</accession>
<dbReference type="EMBL" id="UGGP01000001">
    <property type="protein sequence ID" value="STO08819.1"/>
    <property type="molecule type" value="Genomic_DNA"/>
</dbReference>
<gene>
    <name evidence="8" type="primary">fdm</name>
    <name evidence="8" type="ORF">NCTC13163_02197</name>
</gene>
<evidence type="ECO:0000313" key="8">
    <source>
        <dbReference type="EMBL" id="STO08819.1"/>
    </source>
</evidence>
<evidence type="ECO:0000259" key="6">
    <source>
        <dbReference type="Pfam" id="PF00107"/>
    </source>
</evidence>
<dbReference type="PROSITE" id="PS00059">
    <property type="entry name" value="ADH_ZINC"/>
    <property type="match status" value="1"/>
</dbReference>
<dbReference type="InterPro" id="IPR011032">
    <property type="entry name" value="GroES-like_sf"/>
</dbReference>
<comment type="cofactor">
    <cofactor evidence="1 5">
        <name>Zn(2+)</name>
        <dbReference type="ChEBI" id="CHEBI:29105"/>
    </cofactor>
</comment>
<dbReference type="InterPro" id="IPR002328">
    <property type="entry name" value="ADH_Zn_CS"/>
</dbReference>
<feature type="domain" description="Alcohol dehydrogenase-like N-terminal" evidence="7">
    <location>
        <begin position="26"/>
        <end position="145"/>
    </location>
</feature>
<dbReference type="Gene3D" id="3.90.180.10">
    <property type="entry name" value="Medium-chain alcohol dehydrogenases, catalytic domain"/>
    <property type="match status" value="1"/>
</dbReference>
<evidence type="ECO:0000259" key="7">
    <source>
        <dbReference type="Pfam" id="PF08240"/>
    </source>
</evidence>
<keyword evidence="3 5" id="KW-0862">Zinc</keyword>
<feature type="domain" description="Alcohol dehydrogenase-like C-terminal" evidence="6">
    <location>
        <begin position="190"/>
        <end position="257"/>
    </location>
</feature>
<dbReference type="Pfam" id="PF00107">
    <property type="entry name" value="ADH_zinc_N"/>
    <property type="match status" value="1"/>
</dbReference>
<name>A0A377FVJ4_9BACL</name>
<dbReference type="InterPro" id="IPR013149">
    <property type="entry name" value="ADH-like_C"/>
</dbReference>
<comment type="similarity">
    <text evidence="5">Belongs to the zinc-containing alcohol dehydrogenase family.</text>
</comment>
<dbReference type="Gene3D" id="3.40.50.720">
    <property type="entry name" value="NAD(P)-binding Rossmann-like Domain"/>
    <property type="match status" value="1"/>
</dbReference>
<dbReference type="RefSeq" id="WP_024369767.1">
    <property type="nucleotide sequence ID" value="NZ_UGGP01000001.1"/>
</dbReference>
<dbReference type="EC" id="1.2.98.1" evidence="8"/>
<sequence length="379" mass="41974">MRAVTYQGAKNIEVKDVKDPEIENREEIIVKITSTAICGSDLHIYLGNMPTRHGYVIGHEPMGIVEEVGPDVTKVKKGDRVVLPFNVSCGHCFYCENEMESQCDNSNHAPHTDAGGYFGFTEQFGNHPGGQAEYLKVPYGNFMPLVIPESCELEDEALLFLSDVIPTAWWSLESSGMKAGDTVVVLGSGPVGLMTQKLAWVRGAKRVIAVDPELYRLNRAKLSNNVETVLMKDPIDTGKYIYEITNGGADVVIDCVGFDGKMSPIEKVEQKLMVQGGTLSAIKVAKEAVRKFGTVQLTGIYAMNYNQFPLGDFFTRNVSIKTGQAPVIHYMPELFQMIVDKKFDPTDIITHRMPLDQAADAYKIFNDHLDDCVKVVLKP</sequence>
<evidence type="ECO:0000256" key="3">
    <source>
        <dbReference type="ARBA" id="ARBA00022833"/>
    </source>
</evidence>
<dbReference type="InterPro" id="IPR036291">
    <property type="entry name" value="NAD(P)-bd_dom_sf"/>
</dbReference>
<evidence type="ECO:0000256" key="4">
    <source>
        <dbReference type="ARBA" id="ARBA00023002"/>
    </source>
</evidence>
<proteinExistence type="inferred from homology"/>
<dbReference type="OrthoDB" id="9769198at2"/>